<feature type="compositionally biased region" description="Basic and acidic residues" evidence="1">
    <location>
        <begin position="15"/>
        <end position="28"/>
    </location>
</feature>
<dbReference type="Proteomes" id="UP000054498">
    <property type="component" value="Unassembled WGS sequence"/>
</dbReference>
<reference evidence="2 3" key="1">
    <citation type="journal article" date="2013" name="BMC Genomics">
        <title>Reconstruction of the lipid metabolism for the microalga Monoraphidium neglectum from its genome sequence reveals characteristics suitable for biofuel production.</title>
        <authorList>
            <person name="Bogen C."/>
            <person name="Al-Dilaimi A."/>
            <person name="Albersmeier A."/>
            <person name="Wichmann J."/>
            <person name="Grundmann M."/>
            <person name="Rupp O."/>
            <person name="Lauersen K.J."/>
            <person name="Blifernez-Klassen O."/>
            <person name="Kalinowski J."/>
            <person name="Goesmann A."/>
            <person name="Mussgnug J.H."/>
            <person name="Kruse O."/>
        </authorList>
    </citation>
    <scope>NUCLEOTIDE SEQUENCE [LARGE SCALE GENOMIC DNA]</scope>
    <source>
        <strain evidence="2 3">SAG 48.87</strain>
    </source>
</reference>
<proteinExistence type="predicted"/>
<protein>
    <submittedName>
        <fullName evidence="2">Uncharacterized protein</fullName>
    </submittedName>
</protein>
<dbReference type="GeneID" id="25731648"/>
<dbReference type="AlphaFoldDB" id="A0A0D2LQ21"/>
<dbReference type="KEGG" id="mng:MNEG_14118"/>
<dbReference type="EMBL" id="KK104483">
    <property type="protein sequence ID" value="KIY93844.1"/>
    <property type="molecule type" value="Genomic_DNA"/>
</dbReference>
<keyword evidence="3" id="KW-1185">Reference proteome</keyword>
<name>A0A0D2LQ21_9CHLO</name>
<evidence type="ECO:0000256" key="1">
    <source>
        <dbReference type="SAM" id="MobiDB-lite"/>
    </source>
</evidence>
<accession>A0A0D2LQ21</accession>
<feature type="non-terminal residue" evidence="2">
    <location>
        <position position="1"/>
    </location>
</feature>
<gene>
    <name evidence="2" type="ORF">MNEG_14118</name>
</gene>
<feature type="region of interest" description="Disordered" evidence="1">
    <location>
        <begin position="15"/>
        <end position="58"/>
    </location>
</feature>
<dbReference type="RefSeq" id="XP_013892864.1">
    <property type="nucleotide sequence ID" value="XM_014037410.1"/>
</dbReference>
<sequence>EARRVPRVLTRGKPEACEARGEARECRAVRRGAGGGQPHPRPPPPLPGVARVGQRDFD</sequence>
<evidence type="ECO:0000313" key="2">
    <source>
        <dbReference type="EMBL" id="KIY93844.1"/>
    </source>
</evidence>
<organism evidence="2 3">
    <name type="scientific">Monoraphidium neglectum</name>
    <dbReference type="NCBI Taxonomy" id="145388"/>
    <lineage>
        <taxon>Eukaryota</taxon>
        <taxon>Viridiplantae</taxon>
        <taxon>Chlorophyta</taxon>
        <taxon>core chlorophytes</taxon>
        <taxon>Chlorophyceae</taxon>
        <taxon>CS clade</taxon>
        <taxon>Sphaeropleales</taxon>
        <taxon>Selenastraceae</taxon>
        <taxon>Monoraphidium</taxon>
    </lineage>
</organism>
<evidence type="ECO:0000313" key="3">
    <source>
        <dbReference type="Proteomes" id="UP000054498"/>
    </source>
</evidence>